<dbReference type="AlphaFoldDB" id="Q0CFV1"/>
<dbReference type="RefSeq" id="XP_001216054.1">
    <property type="nucleotide sequence ID" value="XM_001216054.1"/>
</dbReference>
<evidence type="ECO:0000313" key="1">
    <source>
        <dbReference type="EMBL" id="EAU31695.1"/>
    </source>
</evidence>
<dbReference type="VEuPathDB" id="FungiDB:ATEG_07433"/>
<dbReference type="Proteomes" id="UP000007963">
    <property type="component" value="Unassembled WGS sequence"/>
</dbReference>
<accession>Q0CFV1</accession>
<dbReference type="OrthoDB" id="5234302at2759"/>
<evidence type="ECO:0000313" key="2">
    <source>
        <dbReference type="Proteomes" id="UP000007963"/>
    </source>
</evidence>
<dbReference type="HOGENOM" id="CLU_2145357_0_0_1"/>
<sequence>MRGSTLPLHWKCFAFIRSINDNAHDTNFDSEVRKLSLDELAFCSIRFEERRLNPVIPCFKASNIREYMVKAQVSCLDRPEIFKRLKRLSAQSEGKPFYEIYNTAYIIHNDPL</sequence>
<proteinExistence type="predicted"/>
<dbReference type="STRING" id="341663.Q0CFV1"/>
<reference evidence="2" key="1">
    <citation type="submission" date="2005-09" db="EMBL/GenBank/DDBJ databases">
        <title>Annotation of the Aspergillus terreus NIH2624 genome.</title>
        <authorList>
            <person name="Birren B.W."/>
            <person name="Lander E.S."/>
            <person name="Galagan J.E."/>
            <person name="Nusbaum C."/>
            <person name="Devon K."/>
            <person name="Henn M."/>
            <person name="Ma L.-J."/>
            <person name="Jaffe D.B."/>
            <person name="Butler J."/>
            <person name="Alvarez P."/>
            <person name="Gnerre S."/>
            <person name="Grabherr M."/>
            <person name="Kleber M."/>
            <person name="Mauceli E.W."/>
            <person name="Brockman W."/>
            <person name="Rounsley S."/>
            <person name="Young S.K."/>
            <person name="LaButti K."/>
            <person name="Pushparaj V."/>
            <person name="DeCaprio D."/>
            <person name="Crawford M."/>
            <person name="Koehrsen M."/>
            <person name="Engels R."/>
            <person name="Montgomery P."/>
            <person name="Pearson M."/>
            <person name="Howarth C."/>
            <person name="Larson L."/>
            <person name="Luoma S."/>
            <person name="White J."/>
            <person name="Alvarado L."/>
            <person name="Kodira C.D."/>
            <person name="Zeng Q."/>
            <person name="Oleary S."/>
            <person name="Yandava C."/>
            <person name="Denning D.W."/>
            <person name="Nierman W.C."/>
            <person name="Milne T."/>
            <person name="Madden K."/>
        </authorList>
    </citation>
    <scope>NUCLEOTIDE SEQUENCE [LARGE SCALE GENOMIC DNA]</scope>
    <source>
        <strain evidence="2">NIH 2624 / FGSC A1156</strain>
    </source>
</reference>
<protein>
    <submittedName>
        <fullName evidence="1">Uncharacterized protein</fullName>
    </submittedName>
</protein>
<dbReference type="GeneID" id="4322987"/>
<organism evidence="1 2">
    <name type="scientific">Aspergillus terreus (strain NIH 2624 / FGSC A1156)</name>
    <dbReference type="NCBI Taxonomy" id="341663"/>
    <lineage>
        <taxon>Eukaryota</taxon>
        <taxon>Fungi</taxon>
        <taxon>Dikarya</taxon>
        <taxon>Ascomycota</taxon>
        <taxon>Pezizomycotina</taxon>
        <taxon>Eurotiomycetes</taxon>
        <taxon>Eurotiomycetidae</taxon>
        <taxon>Eurotiales</taxon>
        <taxon>Aspergillaceae</taxon>
        <taxon>Aspergillus</taxon>
        <taxon>Aspergillus subgen. Circumdati</taxon>
    </lineage>
</organism>
<name>Q0CFV1_ASPTN</name>
<gene>
    <name evidence="1" type="ORF">ATEG_07433</name>
</gene>
<dbReference type="EMBL" id="CH476604">
    <property type="protein sequence ID" value="EAU31695.1"/>
    <property type="molecule type" value="Genomic_DNA"/>
</dbReference>